<reference evidence="1 2" key="1">
    <citation type="submission" date="2013-02" db="EMBL/GenBank/DDBJ databases">
        <title>The Genome Annotation of Plasmodium falciparum Vietnam Oak-Knoll (FVO).</title>
        <authorList>
            <consortium name="The Broad Institute Genome Sequencing Platform"/>
            <consortium name="The Broad Institute Genome Sequencing Center for Infectious Disease"/>
            <person name="Neafsey D."/>
            <person name="Hoffman S."/>
            <person name="Volkman S."/>
            <person name="Rosenthal P."/>
            <person name="Walker B."/>
            <person name="Young S.K."/>
            <person name="Zeng Q."/>
            <person name="Gargeya S."/>
            <person name="Fitzgerald M."/>
            <person name="Haas B."/>
            <person name="Abouelleil A."/>
            <person name="Allen A.W."/>
            <person name="Alvarado L."/>
            <person name="Arachchi H.M."/>
            <person name="Berlin A.M."/>
            <person name="Chapman S.B."/>
            <person name="Gainer-Dewar J."/>
            <person name="Goldberg J."/>
            <person name="Griggs A."/>
            <person name="Gujja S."/>
            <person name="Hansen M."/>
            <person name="Howarth C."/>
            <person name="Imamovic A."/>
            <person name="Ireland A."/>
            <person name="Larimer J."/>
            <person name="McCowan C."/>
            <person name="Murphy C."/>
            <person name="Pearson M."/>
            <person name="Poon T.W."/>
            <person name="Priest M."/>
            <person name="Roberts A."/>
            <person name="Saif S."/>
            <person name="Shea T."/>
            <person name="Sisk P."/>
            <person name="Sykes S."/>
            <person name="Wortman J."/>
            <person name="Nusbaum C."/>
            <person name="Birren B."/>
        </authorList>
    </citation>
    <scope>NUCLEOTIDE SEQUENCE [LARGE SCALE GENOMIC DNA]</scope>
    <source>
        <strain evidence="2">Vietnam Oak-Knoll (FVO)</strain>
    </source>
</reference>
<organism evidence="1 2">
    <name type="scientific">Plasmodium falciparum Vietnam Oak-Knoll</name>
    <name type="common">FVO</name>
    <dbReference type="NCBI Taxonomy" id="1036723"/>
    <lineage>
        <taxon>Eukaryota</taxon>
        <taxon>Sar</taxon>
        <taxon>Alveolata</taxon>
        <taxon>Apicomplexa</taxon>
        <taxon>Aconoidasida</taxon>
        <taxon>Haemosporida</taxon>
        <taxon>Plasmodiidae</taxon>
        <taxon>Plasmodium</taxon>
        <taxon>Plasmodium (Laverania)</taxon>
    </lineage>
</organism>
<evidence type="ECO:0000313" key="2">
    <source>
        <dbReference type="Proteomes" id="UP000030690"/>
    </source>
</evidence>
<reference evidence="1 2" key="2">
    <citation type="submission" date="2013-02" db="EMBL/GenBank/DDBJ databases">
        <title>The Genome Sequence of Plasmodium falciparum Vietnam Oak-Knoll (FVO).</title>
        <authorList>
            <consortium name="The Broad Institute Genome Sequencing Platform"/>
            <consortium name="The Broad Institute Genome Sequencing Center for Infectious Disease"/>
            <person name="Neafsey D."/>
            <person name="Cheeseman I."/>
            <person name="Volkman S."/>
            <person name="Adams J."/>
            <person name="Walker B."/>
            <person name="Young S.K."/>
            <person name="Zeng Q."/>
            <person name="Gargeya S."/>
            <person name="Fitzgerald M."/>
            <person name="Haas B."/>
            <person name="Abouelleil A."/>
            <person name="Alvarado L."/>
            <person name="Arachchi H.M."/>
            <person name="Berlin A.M."/>
            <person name="Chapman S.B."/>
            <person name="Dewar J."/>
            <person name="Goldberg J."/>
            <person name="Griggs A."/>
            <person name="Gujja S."/>
            <person name="Hansen M."/>
            <person name="Howarth C."/>
            <person name="Imamovic A."/>
            <person name="Larimer J."/>
            <person name="McCowan C."/>
            <person name="Murphy C."/>
            <person name="Neiman D."/>
            <person name="Pearson M."/>
            <person name="Priest M."/>
            <person name="Roberts A."/>
            <person name="Saif S."/>
            <person name="Shea T."/>
            <person name="Sisk P."/>
            <person name="Sykes S."/>
            <person name="Wortman J."/>
            <person name="Nusbaum C."/>
            <person name="Birren B."/>
        </authorList>
    </citation>
    <scope>NUCLEOTIDE SEQUENCE [LARGE SCALE GENOMIC DNA]</scope>
    <source>
        <strain evidence="2">Vietnam Oak-Knoll (FVO)</strain>
    </source>
</reference>
<dbReference type="Proteomes" id="UP000030690">
    <property type="component" value="Unassembled WGS sequence"/>
</dbReference>
<proteinExistence type="predicted"/>
<dbReference type="EMBL" id="KI925146">
    <property type="protein sequence ID" value="ETW16449.1"/>
    <property type="molecule type" value="Genomic_DNA"/>
</dbReference>
<sequence>MILLFQIIDRTLVGINNNFDRNRYYALNRIIYFKYMIIKSVEKLYLKIYYGIKNNNNNIIYI</sequence>
<protein>
    <submittedName>
        <fullName evidence="1">Uncharacterized protein</fullName>
    </submittedName>
</protein>
<dbReference type="AlphaFoldDB" id="A0A024V1T1"/>
<name>A0A024V1T1_PLAFA</name>
<accession>A0A024V1T1</accession>
<evidence type="ECO:0000313" key="1">
    <source>
        <dbReference type="EMBL" id="ETW16449.1"/>
    </source>
</evidence>
<gene>
    <name evidence="1" type="ORF">PFFVO_04706</name>
</gene>